<dbReference type="Gene3D" id="1.20.5.1000">
    <property type="entry name" value="arf6 gtpase in complex with a specific effector, jip4"/>
    <property type="match status" value="1"/>
</dbReference>
<evidence type="ECO:0000256" key="1">
    <source>
        <dbReference type="ARBA" id="ARBA00004279"/>
    </source>
</evidence>
<keyword evidence="8" id="KW-0963">Cytoplasm</keyword>
<evidence type="ECO:0000256" key="3">
    <source>
        <dbReference type="ARBA" id="ARBA00004541"/>
    </source>
</evidence>
<dbReference type="Gene3D" id="2.130.10.10">
    <property type="entry name" value="YVTN repeat-like/Quinoprotein amine dehydrogenase"/>
    <property type="match status" value="1"/>
</dbReference>
<feature type="coiled-coil region" evidence="16">
    <location>
        <begin position="62"/>
        <end position="163"/>
    </location>
</feature>
<evidence type="ECO:0000256" key="12">
    <source>
        <dbReference type="ARBA" id="ARBA00023273"/>
    </source>
</evidence>
<name>A0AAD6FEE1_9TELE</name>
<dbReference type="Proteomes" id="UP001219934">
    <property type="component" value="Unassembled WGS sequence"/>
</dbReference>
<dbReference type="FunFam" id="1.20.58.1770:FF:000001">
    <property type="entry name" value="C-Jun-amino-terminal kinase-interacting protein 3 isoform X1"/>
    <property type="match status" value="1"/>
</dbReference>
<dbReference type="InterPro" id="IPR034744">
    <property type="entry name" value="RH2"/>
</dbReference>
<feature type="region of interest" description="Disordered" evidence="17">
    <location>
        <begin position="746"/>
        <end position="787"/>
    </location>
</feature>
<feature type="region of interest" description="Disordered" evidence="17">
    <location>
        <begin position="485"/>
        <end position="508"/>
    </location>
</feature>
<dbReference type="GO" id="GO:0008432">
    <property type="term" value="F:JUN kinase binding"/>
    <property type="evidence" value="ECO:0007669"/>
    <property type="project" value="TreeGrafter"/>
</dbReference>
<dbReference type="InterPro" id="IPR036322">
    <property type="entry name" value="WD40_repeat_dom_sf"/>
</dbReference>
<keyword evidence="10" id="KW-0333">Golgi apparatus</keyword>
<feature type="region of interest" description="Disordered" evidence="17">
    <location>
        <begin position="179"/>
        <end position="213"/>
    </location>
</feature>
<feature type="non-terminal residue" evidence="20">
    <location>
        <position position="1"/>
    </location>
</feature>
<dbReference type="InterPro" id="IPR039911">
    <property type="entry name" value="JIP3/JIP4"/>
</dbReference>
<evidence type="ECO:0000256" key="9">
    <source>
        <dbReference type="ARBA" id="ARBA00022553"/>
    </source>
</evidence>
<evidence type="ECO:0000256" key="14">
    <source>
        <dbReference type="ARBA" id="ARBA00071163"/>
    </source>
</evidence>
<dbReference type="GO" id="GO:0030426">
    <property type="term" value="C:growth cone"/>
    <property type="evidence" value="ECO:0007669"/>
    <property type="project" value="UniProtKB-SubCell"/>
</dbReference>
<evidence type="ECO:0000256" key="8">
    <source>
        <dbReference type="ARBA" id="ARBA00022490"/>
    </source>
</evidence>
<gene>
    <name evidence="20" type="ORF">JOQ06_010427</name>
</gene>
<feature type="region of interest" description="Disordered" evidence="17">
    <location>
        <begin position="239"/>
        <end position="291"/>
    </location>
</feature>
<accession>A0AAD6FEE1</accession>
<comment type="similarity">
    <text evidence="7">Belongs to the JIP scaffold family.</text>
</comment>
<evidence type="ECO:0000256" key="17">
    <source>
        <dbReference type="SAM" id="MobiDB-lite"/>
    </source>
</evidence>
<evidence type="ECO:0000256" key="16">
    <source>
        <dbReference type="SAM" id="Coils"/>
    </source>
</evidence>
<evidence type="ECO:0000256" key="6">
    <source>
        <dbReference type="ARBA" id="ARBA00004624"/>
    </source>
</evidence>
<evidence type="ECO:0000259" key="19">
    <source>
        <dbReference type="PROSITE" id="PS51777"/>
    </source>
</evidence>
<evidence type="ECO:0000259" key="18">
    <source>
        <dbReference type="PROSITE" id="PS51776"/>
    </source>
</evidence>
<dbReference type="FunFam" id="2.130.10.10:FF:000334">
    <property type="entry name" value="C-Jun-amino-terminal kinase-interacting protein 3 isoform X6"/>
    <property type="match status" value="1"/>
</dbReference>
<evidence type="ECO:0000256" key="15">
    <source>
        <dbReference type="ARBA" id="ARBA00076107"/>
    </source>
</evidence>
<dbReference type="PANTHER" id="PTHR13886">
    <property type="entry name" value="JNK/SAPK-ASSOCIATED PROTEIN"/>
    <property type="match status" value="1"/>
</dbReference>
<feature type="compositionally biased region" description="Low complexity" evidence="17">
    <location>
        <begin position="280"/>
        <end position="291"/>
    </location>
</feature>
<proteinExistence type="inferred from homology"/>
<reference evidence="20" key="1">
    <citation type="submission" date="2022-11" db="EMBL/GenBank/DDBJ databases">
        <title>Chromosome-level genome of Pogonophryne albipinna.</title>
        <authorList>
            <person name="Jo E."/>
        </authorList>
    </citation>
    <scope>NUCLEOTIDE SEQUENCE</scope>
    <source>
        <strain evidence="20">SGF0006</strain>
        <tissue evidence="20">Muscle</tissue>
    </source>
</reference>
<dbReference type="SUPFAM" id="SSF50978">
    <property type="entry name" value="WD40 repeat-like"/>
    <property type="match status" value="1"/>
</dbReference>
<dbReference type="GO" id="GO:0031410">
    <property type="term" value="C:cytoplasmic vesicle"/>
    <property type="evidence" value="ECO:0007669"/>
    <property type="project" value="UniProtKB-SubCell"/>
</dbReference>
<dbReference type="GO" id="GO:0005794">
    <property type="term" value="C:Golgi apparatus"/>
    <property type="evidence" value="ECO:0007669"/>
    <property type="project" value="UniProtKB-SubCell"/>
</dbReference>
<evidence type="ECO:0000256" key="4">
    <source>
        <dbReference type="ARBA" id="ARBA00004555"/>
    </source>
</evidence>
<dbReference type="GO" id="GO:0019894">
    <property type="term" value="F:kinesin binding"/>
    <property type="evidence" value="ECO:0007669"/>
    <property type="project" value="TreeGrafter"/>
</dbReference>
<dbReference type="PROSITE" id="PS51777">
    <property type="entry name" value="RH2"/>
    <property type="match status" value="1"/>
</dbReference>
<dbReference type="GO" id="GO:0048471">
    <property type="term" value="C:perinuclear region of cytoplasm"/>
    <property type="evidence" value="ECO:0007669"/>
    <property type="project" value="UniProtKB-SubCell"/>
</dbReference>
<dbReference type="InterPro" id="IPR032486">
    <property type="entry name" value="JIP_LZII"/>
</dbReference>
<evidence type="ECO:0000313" key="20">
    <source>
        <dbReference type="EMBL" id="KAJ4931991.1"/>
    </source>
</evidence>
<dbReference type="GO" id="GO:0016192">
    <property type="term" value="P:vesicle-mediated transport"/>
    <property type="evidence" value="ECO:0007669"/>
    <property type="project" value="TreeGrafter"/>
</dbReference>
<keyword evidence="21" id="KW-1185">Reference proteome</keyword>
<dbReference type="PANTHER" id="PTHR13886:SF3">
    <property type="entry name" value="C-JUN-AMINO-TERMINAL KINASE-INTERACTING PROTEIN 3"/>
    <property type="match status" value="1"/>
</dbReference>
<feature type="compositionally biased region" description="Polar residues" evidence="17">
    <location>
        <begin position="180"/>
        <end position="191"/>
    </location>
</feature>
<dbReference type="PROSITE" id="PS51776">
    <property type="entry name" value="RH1"/>
    <property type="match status" value="1"/>
</dbReference>
<dbReference type="Pfam" id="PF09744">
    <property type="entry name" value="RH1"/>
    <property type="match status" value="1"/>
</dbReference>
<dbReference type="EMBL" id="JAPTMU010000014">
    <property type="protein sequence ID" value="KAJ4931991.1"/>
    <property type="molecule type" value="Genomic_DNA"/>
</dbReference>
<keyword evidence="9" id="KW-0597">Phosphoprotein</keyword>
<dbReference type="GO" id="GO:0030425">
    <property type="term" value="C:dendrite"/>
    <property type="evidence" value="ECO:0007669"/>
    <property type="project" value="UniProtKB-SubCell"/>
</dbReference>
<comment type="subcellular location">
    <subcellularLocation>
        <location evidence="2">Cell projection</location>
        <location evidence="2">Axon</location>
    </subcellularLocation>
    <subcellularLocation>
        <location evidence="1">Cell projection</location>
        <location evidence="1">Dendrite</location>
    </subcellularLocation>
    <subcellularLocation>
        <location evidence="6">Cell projection</location>
        <location evidence="6">Growth cone</location>
    </subcellularLocation>
    <subcellularLocation>
        <location evidence="5">Cytoplasm</location>
        <location evidence="5">Perinuclear region</location>
    </subcellularLocation>
    <subcellularLocation>
        <location evidence="3">Cytoplasmic vesicle</location>
    </subcellularLocation>
    <subcellularLocation>
        <location evidence="4">Golgi apparatus</location>
    </subcellularLocation>
</comment>
<dbReference type="GO" id="GO:0005078">
    <property type="term" value="F:MAP-kinase scaffold activity"/>
    <property type="evidence" value="ECO:0007669"/>
    <property type="project" value="InterPro"/>
</dbReference>
<sequence>MMELQIDEVVYQDDYGSGSVMSERVSGLANSIYREFERLIRSYDEEVVKELMPLVVNVLENLDGVLTENQEHEVELELLKEDNEQLITQYEREKALRKQAEEKFIEFEDALEAEKKDLQVQVEFLELQSKQQELKSKNYSDQIVRLEERESDMKKEYNALHQRHTEMIQTYVEHIERSKMQQAGSNSQSEGTGCGRTSKAERPPSLSLYPSGEGMVRGGLGGAAYQVGQTAAMLSSTATNTARGGGSDHSHMDPLPACEDGSESDSVAATPSSTGSKSNTPTSTVPSATVTPINEGFVPQAEFDAMRAGNRRKGAKRLSRNMEVQVSQETRNVSIGMGSSDEWSEFQEIIDSTPELDMCVDPRVYGGGNSPSQGIVNEAFGINTDSLYHEIKDAKSDIIGDVDAGAELLGMGKEVENLLTENKQLLETKNALNIVKNDLIAKVDELSGEHEVLREEVEALRQSKNKVEARVKELEEELRRLRAEALGASRESKDEAGDDFSSPMQDGDMTMTQRRRFTRVEMARVLMERNQYKERLMELQEAVRWTEMIRASRESPQMSEKKKSTIWQFFARLFSTSSSPPPVKRPYYSVNIHYKSPSPASFSQRRSHTMCQISTSNRTLEFFPEELASNGVASLLSDSALLARREQRREQYRQVREHMRRDDGIMQACGWSVPSRFKQPGALPETAQDSPLKRQQPPTEKEDNRMKNVPVPVYCRPLVEKDPNRKLWCAAGVDLTGWRASCQESELAKAPSGGSDPLHAEENGGGRKSSHTSPEKRMSKELQETDTMSSRVWILTSTHSASKVVIIDANQPGSLVDQFNVCNAHVLCISSVPAASENDYPPGEIVLDPGDGGVGGAGDDSGSVEGMLAGITLVGCATNCSVARSNCSSRTDTPIMDKGQAPTAPPMNGKIHPAQSAEEAMEATEVPESTASHGELRSGPPGPFTEHVFTDPPPRLSDASDRSSGQSKEESSQPSESEDGGEDTSNYTSVAPTMWLGAQNGWLYVHSAVGNWKKCLHSIKLKDSVLSLVHVKGRVLVALADGTLAIFHRSEDGQWDLSNYHLMDLGRPHHSIRCMAVVHDKVWCGYKNKIHVIQPKSMQIEKSFDAHPRRESQVRQLAWIGDGVWVSIRLDSTLRLYHAHTHQHLQDVDIEPYVSKMLGTGKLGFSFVRITALLIGGNRLWVGTGNGVIISIPLTETVVLHRGQLLGLRANKVSPTSSSGVIHVYGDDGSEKSSGSFIPYCSMAQAQLCFHGHRDAVKFFVSVPGNVLATLNGSMLDSPSEGQGSTAPAETETQSVHNVLVLSGGEGYIDFRIGDGEDDETEEGDAAVAVATGASQVKPALCKAERSHIIVWQVSYIP</sequence>
<evidence type="ECO:0000256" key="5">
    <source>
        <dbReference type="ARBA" id="ARBA00004556"/>
    </source>
</evidence>
<evidence type="ECO:0000256" key="13">
    <source>
        <dbReference type="ARBA" id="ARBA00023329"/>
    </source>
</evidence>
<dbReference type="FunFam" id="1.20.5.1000:FF:000001">
    <property type="entry name" value="C-Jun-amino-terminal kinase-interacting protein 3 isoform X2"/>
    <property type="match status" value="1"/>
</dbReference>
<feature type="compositionally biased region" description="Polar residues" evidence="17">
    <location>
        <begin position="264"/>
        <end position="279"/>
    </location>
</feature>
<dbReference type="InterPro" id="IPR015943">
    <property type="entry name" value="WD40/YVTN_repeat-like_dom_sf"/>
</dbReference>
<feature type="domain" description="RH1" evidence="18">
    <location>
        <begin position="8"/>
        <end position="96"/>
    </location>
</feature>
<keyword evidence="12" id="KW-0966">Cell projection</keyword>
<protein>
    <recommendedName>
        <fullName evidence="14">C-Jun-amino-terminal kinase-interacting protein 3</fullName>
    </recommendedName>
    <alternativeName>
        <fullName evidence="15">JNK MAP kinase scaffold protein 3</fullName>
    </alternativeName>
</protein>
<feature type="domain" description="RH2" evidence="19">
    <location>
        <begin position="514"/>
        <end position="585"/>
    </location>
</feature>
<evidence type="ECO:0000313" key="21">
    <source>
        <dbReference type="Proteomes" id="UP001219934"/>
    </source>
</evidence>
<dbReference type="Pfam" id="PF19056">
    <property type="entry name" value="WD40_2"/>
    <property type="match status" value="1"/>
</dbReference>
<dbReference type="InterPro" id="IPR034743">
    <property type="entry name" value="RH1"/>
</dbReference>
<dbReference type="Gene3D" id="1.20.58.1770">
    <property type="match status" value="1"/>
</dbReference>
<organism evidence="20 21">
    <name type="scientific">Pogonophryne albipinna</name>
    <dbReference type="NCBI Taxonomy" id="1090488"/>
    <lineage>
        <taxon>Eukaryota</taxon>
        <taxon>Metazoa</taxon>
        <taxon>Chordata</taxon>
        <taxon>Craniata</taxon>
        <taxon>Vertebrata</taxon>
        <taxon>Euteleostomi</taxon>
        <taxon>Actinopterygii</taxon>
        <taxon>Neopterygii</taxon>
        <taxon>Teleostei</taxon>
        <taxon>Neoteleostei</taxon>
        <taxon>Acanthomorphata</taxon>
        <taxon>Eupercaria</taxon>
        <taxon>Perciformes</taxon>
        <taxon>Notothenioidei</taxon>
        <taxon>Pogonophryne</taxon>
    </lineage>
</organism>
<evidence type="ECO:0000256" key="7">
    <source>
        <dbReference type="ARBA" id="ARBA00009866"/>
    </source>
</evidence>
<feature type="compositionally biased region" description="Basic and acidic residues" evidence="17">
    <location>
        <begin position="773"/>
        <end position="783"/>
    </location>
</feature>
<evidence type="ECO:0000256" key="2">
    <source>
        <dbReference type="ARBA" id="ARBA00004489"/>
    </source>
</evidence>
<dbReference type="GO" id="GO:0030159">
    <property type="term" value="F:signaling receptor complex adaptor activity"/>
    <property type="evidence" value="ECO:0007669"/>
    <property type="project" value="TreeGrafter"/>
</dbReference>
<feature type="region of interest" description="Disordered" evidence="17">
    <location>
        <begin position="885"/>
        <end position="988"/>
    </location>
</feature>
<comment type="caution">
    <text evidence="20">The sequence shown here is derived from an EMBL/GenBank/DDBJ whole genome shotgun (WGS) entry which is preliminary data.</text>
</comment>
<keyword evidence="13" id="KW-0968">Cytoplasmic vesicle</keyword>
<evidence type="ECO:0000256" key="11">
    <source>
        <dbReference type="ARBA" id="ARBA00023054"/>
    </source>
</evidence>
<keyword evidence="11 16" id="KW-0175">Coiled coil</keyword>
<feature type="region of interest" description="Disordered" evidence="17">
    <location>
        <begin position="675"/>
        <end position="706"/>
    </location>
</feature>
<evidence type="ECO:0000256" key="10">
    <source>
        <dbReference type="ARBA" id="ARBA00023034"/>
    </source>
</evidence>
<dbReference type="Pfam" id="PF16471">
    <property type="entry name" value="JIP_LZII"/>
    <property type="match status" value="1"/>
</dbReference>